<evidence type="ECO:0000256" key="1">
    <source>
        <dbReference type="SAM" id="SignalP"/>
    </source>
</evidence>
<keyword evidence="1" id="KW-0732">Signal</keyword>
<organism evidence="2 3">
    <name type="scientific">Aspergillus homomorphus (strain CBS 101889)</name>
    <dbReference type="NCBI Taxonomy" id="1450537"/>
    <lineage>
        <taxon>Eukaryota</taxon>
        <taxon>Fungi</taxon>
        <taxon>Dikarya</taxon>
        <taxon>Ascomycota</taxon>
        <taxon>Pezizomycotina</taxon>
        <taxon>Eurotiomycetes</taxon>
        <taxon>Eurotiomycetidae</taxon>
        <taxon>Eurotiales</taxon>
        <taxon>Aspergillaceae</taxon>
        <taxon>Aspergillus</taxon>
        <taxon>Aspergillus subgen. Circumdati</taxon>
    </lineage>
</organism>
<feature type="signal peptide" evidence="1">
    <location>
        <begin position="1"/>
        <end position="22"/>
    </location>
</feature>
<protein>
    <recommendedName>
        <fullName evidence="4">Secreted protein</fullName>
    </recommendedName>
</protein>
<proteinExistence type="predicted"/>
<evidence type="ECO:0008006" key="4">
    <source>
        <dbReference type="Google" id="ProtNLM"/>
    </source>
</evidence>
<reference evidence="2 3" key="1">
    <citation type="submission" date="2018-02" db="EMBL/GenBank/DDBJ databases">
        <title>The genomes of Aspergillus section Nigri reveals drivers in fungal speciation.</title>
        <authorList>
            <consortium name="DOE Joint Genome Institute"/>
            <person name="Vesth T.C."/>
            <person name="Nybo J."/>
            <person name="Theobald S."/>
            <person name="Brandl J."/>
            <person name="Frisvad J.C."/>
            <person name="Nielsen K.F."/>
            <person name="Lyhne E.K."/>
            <person name="Kogle M.E."/>
            <person name="Kuo A."/>
            <person name="Riley R."/>
            <person name="Clum A."/>
            <person name="Nolan M."/>
            <person name="Lipzen A."/>
            <person name="Salamov A."/>
            <person name="Henrissat B."/>
            <person name="Wiebenga A."/>
            <person name="De vries R.P."/>
            <person name="Grigoriev I.V."/>
            <person name="Mortensen U.H."/>
            <person name="Andersen M.R."/>
            <person name="Baker S.E."/>
        </authorList>
    </citation>
    <scope>NUCLEOTIDE SEQUENCE [LARGE SCALE GENOMIC DNA]</scope>
    <source>
        <strain evidence="2 3">CBS 101889</strain>
    </source>
</reference>
<accession>A0A395HNE0</accession>
<dbReference type="AlphaFoldDB" id="A0A395HNE0"/>
<evidence type="ECO:0000313" key="3">
    <source>
        <dbReference type="Proteomes" id="UP000248961"/>
    </source>
</evidence>
<evidence type="ECO:0000313" key="2">
    <source>
        <dbReference type="EMBL" id="RAL07794.1"/>
    </source>
</evidence>
<dbReference type="EMBL" id="KZ824324">
    <property type="protein sequence ID" value="RAL07794.1"/>
    <property type="molecule type" value="Genomic_DNA"/>
</dbReference>
<gene>
    <name evidence="2" type="ORF">BO97DRAFT_408707</name>
</gene>
<dbReference type="RefSeq" id="XP_025546948.1">
    <property type="nucleotide sequence ID" value="XM_025695923.1"/>
</dbReference>
<dbReference type="Proteomes" id="UP000248961">
    <property type="component" value="Unassembled WGS sequence"/>
</dbReference>
<dbReference type="VEuPathDB" id="FungiDB:BO97DRAFT_408707"/>
<name>A0A395HNE0_ASPHC</name>
<feature type="chain" id="PRO_5017223772" description="Secreted protein" evidence="1">
    <location>
        <begin position="23"/>
        <end position="101"/>
    </location>
</feature>
<dbReference type="GeneID" id="37200212"/>
<sequence length="101" mass="11024">MRAQSLLPLSLFLGVADIGILGESFSRLSLLIVGRLLSESSNSINTSSAKRADMIILLPCVSSDRERMWIADPILQVPQLLSISSVAPLFPAEQPISAWFR</sequence>
<keyword evidence="3" id="KW-1185">Reference proteome</keyword>